<reference evidence="6 7" key="1">
    <citation type="submission" date="2014-12" db="EMBL/GenBank/DDBJ databases">
        <title>Genome assembly of Enhygromyxa salina DSM 15201.</title>
        <authorList>
            <person name="Sharma G."/>
            <person name="Subramanian S."/>
        </authorList>
    </citation>
    <scope>NUCLEOTIDE SEQUENCE [LARGE SCALE GENOMIC DNA]</scope>
    <source>
        <strain evidence="6 7">DSM 15201</strain>
    </source>
</reference>
<evidence type="ECO:0000256" key="2">
    <source>
        <dbReference type="PIRSR" id="PIRSR606225-1"/>
    </source>
</evidence>
<dbReference type="EMBL" id="JMCC02000003">
    <property type="protein sequence ID" value="KIG19320.1"/>
    <property type="molecule type" value="Genomic_DNA"/>
</dbReference>
<dbReference type="EC" id="5.4.99.-" evidence="4"/>
<gene>
    <name evidence="6" type="ORF">DB30_03876</name>
</gene>
<dbReference type="PANTHER" id="PTHR21600">
    <property type="entry name" value="MITOCHONDRIAL RNA PSEUDOURIDINE SYNTHASE"/>
    <property type="match status" value="1"/>
</dbReference>
<dbReference type="NCBIfam" id="TIGR00005">
    <property type="entry name" value="rluA_subfam"/>
    <property type="match status" value="1"/>
</dbReference>
<organism evidence="6 7">
    <name type="scientific">Enhygromyxa salina</name>
    <dbReference type="NCBI Taxonomy" id="215803"/>
    <lineage>
        <taxon>Bacteria</taxon>
        <taxon>Pseudomonadati</taxon>
        <taxon>Myxococcota</taxon>
        <taxon>Polyangia</taxon>
        <taxon>Nannocystales</taxon>
        <taxon>Nannocystaceae</taxon>
        <taxon>Enhygromyxa</taxon>
    </lineage>
</organism>
<name>A0A0C2DD27_9BACT</name>
<evidence type="ECO:0000256" key="4">
    <source>
        <dbReference type="RuleBase" id="RU362028"/>
    </source>
</evidence>
<comment type="function">
    <text evidence="4">Responsible for synthesis of pseudouridine from uracil.</text>
</comment>
<dbReference type="CDD" id="cd02869">
    <property type="entry name" value="PseudoU_synth_RluA_like"/>
    <property type="match status" value="1"/>
</dbReference>
<dbReference type="SUPFAM" id="SSF55174">
    <property type="entry name" value="Alpha-L RNA-binding motif"/>
    <property type="match status" value="1"/>
</dbReference>
<evidence type="ECO:0000256" key="3">
    <source>
        <dbReference type="PROSITE-ProRule" id="PRU00182"/>
    </source>
</evidence>
<keyword evidence="4" id="KW-0413">Isomerase</keyword>
<evidence type="ECO:0000256" key="1">
    <source>
        <dbReference type="ARBA" id="ARBA00010876"/>
    </source>
</evidence>
<proteinExistence type="inferred from homology"/>
<dbReference type="GO" id="GO:0140098">
    <property type="term" value="F:catalytic activity, acting on RNA"/>
    <property type="evidence" value="ECO:0007669"/>
    <property type="project" value="UniProtKB-ARBA"/>
</dbReference>
<comment type="similarity">
    <text evidence="1 4">Belongs to the pseudouridine synthase RluA family.</text>
</comment>
<evidence type="ECO:0000313" key="6">
    <source>
        <dbReference type="EMBL" id="KIG19320.1"/>
    </source>
</evidence>
<dbReference type="SUPFAM" id="SSF55120">
    <property type="entry name" value="Pseudouridine synthase"/>
    <property type="match status" value="1"/>
</dbReference>
<dbReference type="InterPro" id="IPR006145">
    <property type="entry name" value="PsdUridine_synth_RsuA/RluA"/>
</dbReference>
<accession>A0A0C2DD27</accession>
<dbReference type="InterPro" id="IPR050188">
    <property type="entry name" value="RluA_PseudoU_synthase"/>
</dbReference>
<keyword evidence="3" id="KW-0694">RNA-binding</keyword>
<dbReference type="PANTHER" id="PTHR21600:SF87">
    <property type="entry name" value="RNA PSEUDOURIDYLATE SYNTHASE DOMAIN-CONTAINING PROTEIN 1"/>
    <property type="match status" value="1"/>
</dbReference>
<protein>
    <recommendedName>
        <fullName evidence="4">Pseudouridine synthase</fullName>
        <ecNumber evidence="4">5.4.99.-</ecNumber>
    </recommendedName>
</protein>
<dbReference type="GO" id="GO:0000455">
    <property type="term" value="P:enzyme-directed rRNA pseudouridine synthesis"/>
    <property type="evidence" value="ECO:0007669"/>
    <property type="project" value="TreeGrafter"/>
</dbReference>
<comment type="catalytic activity">
    <reaction evidence="4">
        <text>a uridine in RNA = a pseudouridine in RNA</text>
        <dbReference type="Rhea" id="RHEA:48348"/>
        <dbReference type="Rhea" id="RHEA-COMP:12068"/>
        <dbReference type="Rhea" id="RHEA-COMP:12069"/>
        <dbReference type="ChEBI" id="CHEBI:65314"/>
        <dbReference type="ChEBI" id="CHEBI:65315"/>
    </reaction>
</comment>
<dbReference type="GO" id="GO:0009982">
    <property type="term" value="F:pseudouridine synthase activity"/>
    <property type="evidence" value="ECO:0007669"/>
    <property type="project" value="InterPro"/>
</dbReference>
<dbReference type="Gene3D" id="3.30.2350.10">
    <property type="entry name" value="Pseudouridine synthase"/>
    <property type="match status" value="1"/>
</dbReference>
<dbReference type="PROSITE" id="PS50889">
    <property type="entry name" value="S4"/>
    <property type="match status" value="1"/>
</dbReference>
<feature type="active site" evidence="2">
    <location>
        <position position="136"/>
    </location>
</feature>
<feature type="domain" description="Pseudouridine synthase RsuA/RluA-like" evidence="5">
    <location>
        <begin position="88"/>
        <end position="250"/>
    </location>
</feature>
<dbReference type="Pfam" id="PF00849">
    <property type="entry name" value="PseudoU_synth_2"/>
    <property type="match status" value="1"/>
</dbReference>
<dbReference type="RefSeq" id="WP_052546232.1">
    <property type="nucleotide sequence ID" value="NZ_JMCC02000003.1"/>
</dbReference>
<dbReference type="GO" id="GO:0003723">
    <property type="term" value="F:RNA binding"/>
    <property type="evidence" value="ECO:0007669"/>
    <property type="project" value="UniProtKB-KW"/>
</dbReference>
<evidence type="ECO:0000313" key="7">
    <source>
        <dbReference type="Proteomes" id="UP000031599"/>
    </source>
</evidence>
<dbReference type="InterPro" id="IPR006225">
    <property type="entry name" value="PsdUridine_synth_RluC/D"/>
</dbReference>
<dbReference type="AlphaFoldDB" id="A0A0C2DD27"/>
<comment type="caution">
    <text evidence="6">The sequence shown here is derived from an EMBL/GenBank/DDBJ whole genome shotgun (WGS) entry which is preliminary data.</text>
</comment>
<dbReference type="CDD" id="cd00165">
    <property type="entry name" value="S4"/>
    <property type="match status" value="1"/>
</dbReference>
<evidence type="ECO:0000259" key="5">
    <source>
        <dbReference type="Pfam" id="PF00849"/>
    </source>
</evidence>
<sequence>MTSPKRFRVVPLEQGMSLRNMLARRVRGLDRDRAAELIRAGGVYVNRLRVRLPQVLVAAGERVVLYTEALDAQPLPPEDLVFVHREQDFVVIDKPAGVPVSPVRETAVGCLSEALIHRLEAEGITRPYVGVVHRLDRGASGLVVFTIRSIANKSLHKQFRDHRMRRGYRLRVRPRPGCEPAGELSCDAPLIKLSEGGVVIGKPGDGRAKAALTHFRLVGAASGSASDPELLLDAELETGRTHQIRAHAAHLGFPIVGDHRYGGDGAGDRDIAPAQLDRLCLHAQRLDFEHPVSGAALAFEAKLPAWGKLP</sequence>
<dbReference type="Proteomes" id="UP000031599">
    <property type="component" value="Unassembled WGS sequence"/>
</dbReference>
<dbReference type="InterPro" id="IPR020103">
    <property type="entry name" value="PsdUridine_synth_cat_dom_sf"/>
</dbReference>